<evidence type="ECO:0000256" key="4">
    <source>
        <dbReference type="ARBA" id="ARBA00022679"/>
    </source>
</evidence>
<proteinExistence type="inferred from homology"/>
<accession>A0A8J2LH50</accession>
<evidence type="ECO:0000256" key="12">
    <source>
        <dbReference type="SAM" id="MobiDB-lite"/>
    </source>
</evidence>
<keyword evidence="4" id="KW-0808">Transferase</keyword>
<protein>
    <recommendedName>
        <fullName evidence="11">Hexosyltransferase</fullName>
        <ecNumber evidence="11">2.4.1.-</ecNumber>
    </recommendedName>
</protein>
<keyword evidence="10" id="KW-0325">Glycoprotein</keyword>
<reference evidence="13" key="1">
    <citation type="submission" date="2021-06" db="EMBL/GenBank/DDBJ databases">
        <authorList>
            <person name="Hodson N. C."/>
            <person name="Mongue J. A."/>
            <person name="Jaron S. K."/>
        </authorList>
    </citation>
    <scope>NUCLEOTIDE SEQUENCE</scope>
</reference>
<keyword evidence="6 11" id="KW-0735">Signal-anchor</keyword>
<evidence type="ECO:0000256" key="3">
    <source>
        <dbReference type="ARBA" id="ARBA00022676"/>
    </source>
</evidence>
<dbReference type="PANTHER" id="PTHR11214">
    <property type="entry name" value="BETA-1,3-N-ACETYLGLUCOSAMINYLTRANSFERASE"/>
    <property type="match status" value="1"/>
</dbReference>
<dbReference type="InterPro" id="IPR002659">
    <property type="entry name" value="Glyco_trans_31"/>
</dbReference>
<evidence type="ECO:0000256" key="10">
    <source>
        <dbReference type="ARBA" id="ARBA00023180"/>
    </source>
</evidence>
<sequence>MGSYEDPIETPDGPKRKYKNTFGGTLDIANNFAEGLDAITPVEEPWFLSSSPSQTSQGSKSSGPIWPSWSRPNDDDDSSTGSRKGHGYTRMTPSPTKKLVFRTFQILSLLICAFGTYTLVINVITLARTSNEFEAYNISTESNNNRIDTNIHDQLQTWIVHQDKTVLVPSESESLTLLDIQDFHFNLNNETICAAKVRSVPGQGILAPMPSLEPEEPGPILGHGIYFMIIVHSAPDHFAERQAIRSTWGSVKTLKNWAIRLVFLLGSDVESDSGIQKSIYRESVIFGDIVSGNFQDTYRNLTYKHLMGYKWALNYCPGATFILKTDDDAFIDIFQLFEFTSRTYGFAPVDTLLCNVFPEGTKPVRTSDPEAKEAGKKWVVTREEYPHDMYPKYCGGLAYLITPDVLERILRVSHSSRFFWIDDVYVTGVLRELVDKEPFYLNLRYSYEPEEYRKWLSDRRPRKIPFMIVHVERGPKFSEEMNHMWRKTMRVWS</sequence>
<dbReference type="OrthoDB" id="115198at2759"/>
<evidence type="ECO:0000256" key="7">
    <source>
        <dbReference type="ARBA" id="ARBA00022989"/>
    </source>
</evidence>
<dbReference type="GO" id="GO:0006493">
    <property type="term" value="P:protein O-linked glycosylation"/>
    <property type="evidence" value="ECO:0007669"/>
    <property type="project" value="TreeGrafter"/>
</dbReference>
<evidence type="ECO:0000256" key="6">
    <source>
        <dbReference type="ARBA" id="ARBA00022968"/>
    </source>
</evidence>
<dbReference type="Proteomes" id="UP000708208">
    <property type="component" value="Unassembled WGS sequence"/>
</dbReference>
<organism evidence="13 14">
    <name type="scientific">Allacma fusca</name>
    <dbReference type="NCBI Taxonomy" id="39272"/>
    <lineage>
        <taxon>Eukaryota</taxon>
        <taxon>Metazoa</taxon>
        <taxon>Ecdysozoa</taxon>
        <taxon>Arthropoda</taxon>
        <taxon>Hexapoda</taxon>
        <taxon>Collembola</taxon>
        <taxon>Symphypleona</taxon>
        <taxon>Sminthuridae</taxon>
        <taxon>Allacma</taxon>
    </lineage>
</organism>
<keyword evidence="14" id="KW-1185">Reference proteome</keyword>
<evidence type="ECO:0000256" key="11">
    <source>
        <dbReference type="RuleBase" id="RU363063"/>
    </source>
</evidence>
<feature type="region of interest" description="Disordered" evidence="12">
    <location>
        <begin position="47"/>
        <end position="90"/>
    </location>
</feature>
<dbReference type="GO" id="GO:0000139">
    <property type="term" value="C:Golgi membrane"/>
    <property type="evidence" value="ECO:0007669"/>
    <property type="project" value="UniProtKB-SubCell"/>
</dbReference>
<gene>
    <name evidence="13" type="ORF">AFUS01_LOCUS32952</name>
</gene>
<keyword evidence="7 11" id="KW-1133">Transmembrane helix</keyword>
<dbReference type="FunFam" id="3.90.550.50:FF:000001">
    <property type="entry name" value="Hexosyltransferase"/>
    <property type="match status" value="1"/>
</dbReference>
<evidence type="ECO:0000256" key="8">
    <source>
        <dbReference type="ARBA" id="ARBA00023034"/>
    </source>
</evidence>
<evidence type="ECO:0000313" key="13">
    <source>
        <dbReference type="EMBL" id="CAG7822694.1"/>
    </source>
</evidence>
<dbReference type="EC" id="2.4.1.-" evidence="11"/>
<keyword evidence="9 11" id="KW-0472">Membrane</keyword>
<keyword evidence="3 11" id="KW-0328">Glycosyltransferase</keyword>
<comment type="caution">
    <text evidence="13">The sequence shown here is derived from an EMBL/GenBank/DDBJ whole genome shotgun (WGS) entry which is preliminary data.</text>
</comment>
<dbReference type="EMBL" id="CAJVCH010527162">
    <property type="protein sequence ID" value="CAG7822694.1"/>
    <property type="molecule type" value="Genomic_DNA"/>
</dbReference>
<evidence type="ECO:0000256" key="9">
    <source>
        <dbReference type="ARBA" id="ARBA00023136"/>
    </source>
</evidence>
<dbReference type="Pfam" id="PF01762">
    <property type="entry name" value="Galactosyl_T"/>
    <property type="match status" value="1"/>
</dbReference>
<feature type="compositionally biased region" description="Low complexity" evidence="12">
    <location>
        <begin position="49"/>
        <end position="64"/>
    </location>
</feature>
<dbReference type="GO" id="GO:0016758">
    <property type="term" value="F:hexosyltransferase activity"/>
    <property type="evidence" value="ECO:0007669"/>
    <property type="project" value="InterPro"/>
</dbReference>
<evidence type="ECO:0000256" key="1">
    <source>
        <dbReference type="ARBA" id="ARBA00004323"/>
    </source>
</evidence>
<keyword evidence="5 11" id="KW-0812">Transmembrane</keyword>
<feature type="transmembrane region" description="Helical" evidence="11">
    <location>
        <begin position="99"/>
        <end position="120"/>
    </location>
</feature>
<evidence type="ECO:0000256" key="2">
    <source>
        <dbReference type="ARBA" id="ARBA00008661"/>
    </source>
</evidence>
<name>A0A8J2LH50_9HEXA</name>
<keyword evidence="8 11" id="KW-0333">Golgi apparatus</keyword>
<evidence type="ECO:0000313" key="14">
    <source>
        <dbReference type="Proteomes" id="UP000708208"/>
    </source>
</evidence>
<dbReference type="AlphaFoldDB" id="A0A8J2LH50"/>
<comment type="similarity">
    <text evidence="2 11">Belongs to the glycosyltransferase 31 family.</text>
</comment>
<dbReference type="PANTHER" id="PTHR11214:SF376">
    <property type="entry name" value="HEXOSYLTRANSFERASE"/>
    <property type="match status" value="1"/>
</dbReference>
<evidence type="ECO:0000256" key="5">
    <source>
        <dbReference type="ARBA" id="ARBA00022692"/>
    </source>
</evidence>
<comment type="subcellular location">
    <subcellularLocation>
        <location evidence="1 11">Golgi apparatus membrane</location>
        <topology evidence="1 11">Single-pass type II membrane protein</topology>
    </subcellularLocation>
</comment>